<gene>
    <name evidence="1" type="ORF">SAMN06297397_2690</name>
</gene>
<proteinExistence type="predicted"/>
<keyword evidence="2" id="KW-1185">Reference proteome</keyword>
<dbReference type="Proteomes" id="UP000192328">
    <property type="component" value="Unassembled WGS sequence"/>
</dbReference>
<evidence type="ECO:0000313" key="1">
    <source>
        <dbReference type="EMBL" id="SMC81403.1"/>
    </source>
</evidence>
<evidence type="ECO:0000313" key="2">
    <source>
        <dbReference type="Proteomes" id="UP000192328"/>
    </source>
</evidence>
<comment type="caution">
    <text evidence="1">The sequence shown here is derived from an EMBL/GenBank/DDBJ whole genome shotgun (WGS) entry which is preliminary data.</text>
</comment>
<reference evidence="1" key="1">
    <citation type="submission" date="2017-04" db="EMBL/GenBank/DDBJ databases">
        <authorList>
            <person name="Varghese N."/>
            <person name="Submissions S."/>
        </authorList>
    </citation>
    <scope>NUCLEOTIDE SEQUENCE</scope>
    <source>
        <strain evidence="1">WTE2008</strain>
    </source>
</reference>
<protein>
    <submittedName>
        <fullName evidence="1">Leucine rich repeat-containing protein</fullName>
    </submittedName>
</protein>
<accession>A0AC61PP85</accession>
<dbReference type="EMBL" id="FWXZ01000006">
    <property type="protein sequence ID" value="SMC81403.1"/>
    <property type="molecule type" value="Genomic_DNA"/>
</dbReference>
<organism evidence="1 2">
    <name type="scientific">Aristaeella lactis</name>
    <dbReference type="NCBI Taxonomy" id="3046383"/>
    <lineage>
        <taxon>Bacteria</taxon>
        <taxon>Bacillati</taxon>
        <taxon>Bacillota</taxon>
        <taxon>Clostridia</taxon>
        <taxon>Eubacteriales</taxon>
        <taxon>Aristaeellaceae</taxon>
        <taxon>Aristaeella</taxon>
    </lineage>
</organism>
<sequence>MKRMMLICLLVLCLLPLGGWAESSDEKWFTFSGDVYNESGEHFFYTIEGNHAVLAHYSVDSDKPQPARVVVPDTFEGKPLTVINGGAFNNWDNSYDGDKVECLVLPECVTELKAYAFECAHGVQRIELPSTLDKIALDDPFHHVYAEISFPNGNPFYIVENGFLIDTRTESLIYCNPSAHTLPLPRVRRIEHSALSNYSYYQKTLEFPDSVEYIGPYNAYDCTNLEKIIVPGSVIELADHALCINLAKEIILNEGLQKIGSEALFDTSDFTITIPSTVTWIGYSPEWLDPEGWLNSANYDDSENDEEDEEDEYPEEDDDSEDADDSEDDLDDDEEYEEDEDYEDYDDSEEDDDWEEDEDYNDSEERSLIVLNPDVHWETEEEYNARFADNSIDQKTISVGDTVTFGNYAQDNDQSNGKEPIEWIVLDVQDGKALLLSKYGLSAAGYHNTWDDCTWETCSMRTWLNDRFLNWAFSLEEQAAILTTTVDNSDPQGYDWTLIGGEKMPGGNNTQDRIFLLSCAEANRYLNVTIEDANNVNARVAPTAYAITLGVNTSDEYRTAEGDVTGWWWLRSPGSCPNSAAGVNHDGSLSYSRAYHRNFIVRPALWIDLNYVDF</sequence>
<name>A0AC61PP85_9FIRM</name>